<feature type="compositionally biased region" description="Polar residues" evidence="1">
    <location>
        <begin position="51"/>
        <end position="63"/>
    </location>
</feature>
<accession>T1FLU3</accession>
<protein>
    <submittedName>
        <fullName evidence="2 3">Uncharacterized protein</fullName>
    </submittedName>
</protein>
<evidence type="ECO:0000313" key="3">
    <source>
        <dbReference type="EnsemblMetazoa" id="HelroP184713"/>
    </source>
</evidence>
<dbReference type="EMBL" id="KB096528">
    <property type="protein sequence ID" value="ESO04133.1"/>
    <property type="molecule type" value="Genomic_DNA"/>
</dbReference>
<organism evidence="3 4">
    <name type="scientific">Helobdella robusta</name>
    <name type="common">Californian leech</name>
    <dbReference type="NCBI Taxonomy" id="6412"/>
    <lineage>
        <taxon>Eukaryota</taxon>
        <taxon>Metazoa</taxon>
        <taxon>Spiralia</taxon>
        <taxon>Lophotrochozoa</taxon>
        <taxon>Annelida</taxon>
        <taxon>Clitellata</taxon>
        <taxon>Hirudinea</taxon>
        <taxon>Rhynchobdellida</taxon>
        <taxon>Glossiphoniidae</taxon>
        <taxon>Helobdella</taxon>
    </lineage>
</organism>
<dbReference type="CTD" id="20209792"/>
<keyword evidence="4" id="KW-1185">Reference proteome</keyword>
<name>T1FLU3_HELRO</name>
<dbReference type="EMBL" id="AMQM01011566">
    <property type="status" value="NOT_ANNOTATED_CDS"/>
    <property type="molecule type" value="Genomic_DNA"/>
</dbReference>
<dbReference type="InParanoid" id="T1FLU3"/>
<dbReference type="HOGENOM" id="CLU_2063989_0_0_1"/>
<sequence length="119" mass="13379">MSHYPQLPNNPQQQANHFQQSNRHTFRTMKSHPITNTPTFTAHDIKPAIKKSTNSKGIGPDNTSNPKHMFTLVLHSLPSSLIVQSSIATFLPFGRDPLRPVKTPLCLIPTSKFFYSTLL</sequence>
<dbReference type="RefSeq" id="XP_009017769.1">
    <property type="nucleotide sequence ID" value="XM_009019521.1"/>
</dbReference>
<gene>
    <name evidence="3" type="primary">20209792</name>
    <name evidence="2" type="ORF">HELRODRAFT_184713</name>
</gene>
<reference evidence="3" key="3">
    <citation type="submission" date="2015-06" db="UniProtKB">
        <authorList>
            <consortium name="EnsemblMetazoa"/>
        </authorList>
    </citation>
    <scope>IDENTIFICATION</scope>
</reference>
<feature type="compositionally biased region" description="Low complexity" evidence="1">
    <location>
        <begin position="1"/>
        <end position="16"/>
    </location>
</feature>
<dbReference type="KEGG" id="hro:HELRODRAFT_184713"/>
<reference evidence="2 4" key="2">
    <citation type="journal article" date="2013" name="Nature">
        <title>Insights into bilaterian evolution from three spiralian genomes.</title>
        <authorList>
            <person name="Simakov O."/>
            <person name="Marletaz F."/>
            <person name="Cho S.J."/>
            <person name="Edsinger-Gonzales E."/>
            <person name="Havlak P."/>
            <person name="Hellsten U."/>
            <person name="Kuo D.H."/>
            <person name="Larsson T."/>
            <person name="Lv J."/>
            <person name="Arendt D."/>
            <person name="Savage R."/>
            <person name="Osoegawa K."/>
            <person name="de Jong P."/>
            <person name="Grimwood J."/>
            <person name="Chapman J.A."/>
            <person name="Shapiro H."/>
            <person name="Aerts A."/>
            <person name="Otillar R.P."/>
            <person name="Terry A.Y."/>
            <person name="Boore J.L."/>
            <person name="Grigoriev I.V."/>
            <person name="Lindberg D.R."/>
            <person name="Seaver E.C."/>
            <person name="Weisblat D.A."/>
            <person name="Putnam N.H."/>
            <person name="Rokhsar D.S."/>
        </authorList>
    </citation>
    <scope>NUCLEOTIDE SEQUENCE</scope>
</reference>
<evidence type="ECO:0000313" key="4">
    <source>
        <dbReference type="Proteomes" id="UP000015101"/>
    </source>
</evidence>
<feature type="region of interest" description="Disordered" evidence="1">
    <location>
        <begin position="1"/>
        <end position="63"/>
    </location>
</feature>
<reference evidence="4" key="1">
    <citation type="submission" date="2012-12" db="EMBL/GenBank/DDBJ databases">
        <authorList>
            <person name="Hellsten U."/>
            <person name="Grimwood J."/>
            <person name="Chapman J.A."/>
            <person name="Shapiro H."/>
            <person name="Aerts A."/>
            <person name="Otillar R.P."/>
            <person name="Terry A.Y."/>
            <person name="Boore J.L."/>
            <person name="Simakov O."/>
            <person name="Marletaz F."/>
            <person name="Cho S.-J."/>
            <person name="Edsinger-Gonzales E."/>
            <person name="Havlak P."/>
            <person name="Kuo D.-H."/>
            <person name="Larsson T."/>
            <person name="Lv J."/>
            <person name="Arendt D."/>
            <person name="Savage R."/>
            <person name="Osoegawa K."/>
            <person name="de Jong P."/>
            <person name="Lindberg D.R."/>
            <person name="Seaver E.C."/>
            <person name="Weisblat D.A."/>
            <person name="Putnam N.H."/>
            <person name="Grigoriev I.V."/>
            <person name="Rokhsar D.S."/>
        </authorList>
    </citation>
    <scope>NUCLEOTIDE SEQUENCE</scope>
</reference>
<dbReference type="AlphaFoldDB" id="T1FLU3"/>
<dbReference type="Proteomes" id="UP000015101">
    <property type="component" value="Unassembled WGS sequence"/>
</dbReference>
<dbReference type="EnsemblMetazoa" id="HelroT184713">
    <property type="protein sequence ID" value="HelroP184713"/>
    <property type="gene ID" value="HelroG184713"/>
</dbReference>
<dbReference type="GeneID" id="20209792"/>
<evidence type="ECO:0000256" key="1">
    <source>
        <dbReference type="SAM" id="MobiDB-lite"/>
    </source>
</evidence>
<evidence type="ECO:0000313" key="2">
    <source>
        <dbReference type="EMBL" id="ESO04133.1"/>
    </source>
</evidence>
<proteinExistence type="predicted"/>